<dbReference type="GO" id="GO:0003942">
    <property type="term" value="F:N-acetyl-gamma-glutamyl-phosphate reductase activity"/>
    <property type="evidence" value="ECO:0007669"/>
    <property type="project" value="UniProtKB-UniRule"/>
</dbReference>
<evidence type="ECO:0000256" key="4">
    <source>
        <dbReference type="ARBA" id="ARBA00022857"/>
    </source>
</evidence>
<comment type="pathway">
    <text evidence="1 7">Amino-acid biosynthesis; L-arginine biosynthesis; N(2)-acetyl-L-ornithine from L-glutamate: step 3/4.</text>
</comment>
<evidence type="ECO:0000313" key="10">
    <source>
        <dbReference type="EMBL" id="MBA4603497.1"/>
    </source>
</evidence>
<dbReference type="SMART" id="SM00859">
    <property type="entry name" value="Semialdhyde_dh"/>
    <property type="match status" value="1"/>
</dbReference>
<comment type="subcellular location">
    <subcellularLocation>
        <location evidence="7">Cytoplasm</location>
    </subcellularLocation>
</comment>
<gene>
    <name evidence="7" type="primary">argC</name>
    <name evidence="10" type="ORF">H2C83_14520</name>
</gene>
<evidence type="ECO:0000259" key="9">
    <source>
        <dbReference type="SMART" id="SM00859"/>
    </source>
</evidence>
<dbReference type="RefSeq" id="WP_181741969.1">
    <property type="nucleotide sequence ID" value="NZ_JACEOL010000055.1"/>
</dbReference>
<dbReference type="Gene3D" id="3.40.50.720">
    <property type="entry name" value="NAD(P)-binding Rossmann-like Domain"/>
    <property type="match status" value="1"/>
</dbReference>
<dbReference type="EMBL" id="JACEOL010000055">
    <property type="protein sequence ID" value="MBA4603497.1"/>
    <property type="molecule type" value="Genomic_DNA"/>
</dbReference>
<reference evidence="10 11" key="1">
    <citation type="submission" date="2020-07" db="EMBL/GenBank/DDBJ databases">
        <title>Thermoactinomyces phylogeny.</title>
        <authorList>
            <person name="Dunlap C."/>
        </authorList>
    </citation>
    <scope>NUCLEOTIDE SEQUENCE [LARGE SCALE GENOMIC DNA]</scope>
    <source>
        <strain evidence="10 11">AMNI-1</strain>
    </source>
</reference>
<evidence type="ECO:0000256" key="2">
    <source>
        <dbReference type="ARBA" id="ARBA00022571"/>
    </source>
</evidence>
<dbReference type="AlphaFoldDB" id="A0A7W1XUW6"/>
<keyword evidence="4 7" id="KW-0521">NADP</keyword>
<dbReference type="Pfam" id="PF22698">
    <property type="entry name" value="Semialdhyde_dhC_1"/>
    <property type="match status" value="1"/>
</dbReference>
<evidence type="ECO:0000256" key="6">
    <source>
        <dbReference type="ARBA" id="ARBA00050557"/>
    </source>
</evidence>
<dbReference type="EC" id="1.2.1.38" evidence="7"/>
<comment type="function">
    <text evidence="7">Catalyzes the NADPH-dependent reduction of N-acetyl-5-glutamyl phosphate to yield N-acetyl-L-glutamate 5-semialdehyde.</text>
</comment>
<dbReference type="CDD" id="cd17895">
    <property type="entry name" value="AGPR_1_N"/>
    <property type="match status" value="1"/>
</dbReference>
<comment type="catalytic activity">
    <reaction evidence="6 7">
        <text>N-acetyl-L-glutamate 5-semialdehyde + phosphate + NADP(+) = N-acetyl-L-glutamyl 5-phosphate + NADPH + H(+)</text>
        <dbReference type="Rhea" id="RHEA:21588"/>
        <dbReference type="ChEBI" id="CHEBI:15378"/>
        <dbReference type="ChEBI" id="CHEBI:29123"/>
        <dbReference type="ChEBI" id="CHEBI:43474"/>
        <dbReference type="ChEBI" id="CHEBI:57783"/>
        <dbReference type="ChEBI" id="CHEBI:57936"/>
        <dbReference type="ChEBI" id="CHEBI:58349"/>
        <dbReference type="EC" id="1.2.1.38"/>
    </reaction>
</comment>
<evidence type="ECO:0000313" key="11">
    <source>
        <dbReference type="Proteomes" id="UP000538292"/>
    </source>
</evidence>
<comment type="caution">
    <text evidence="10">The sequence shown here is derived from an EMBL/GenBank/DDBJ whole genome shotgun (WGS) entry which is preliminary data.</text>
</comment>
<dbReference type="InterPro" id="IPR036291">
    <property type="entry name" value="NAD(P)-bd_dom_sf"/>
</dbReference>
<dbReference type="InterPro" id="IPR023013">
    <property type="entry name" value="AGPR_AS"/>
</dbReference>
<dbReference type="PANTHER" id="PTHR32338">
    <property type="entry name" value="N-ACETYL-GAMMA-GLUTAMYL-PHOSPHATE REDUCTASE, CHLOROPLASTIC-RELATED-RELATED"/>
    <property type="match status" value="1"/>
</dbReference>
<dbReference type="InterPro" id="IPR050085">
    <property type="entry name" value="AGPR"/>
</dbReference>
<dbReference type="SUPFAM" id="SSF55347">
    <property type="entry name" value="Glyceraldehyde-3-phosphate dehydrogenase-like, C-terminal domain"/>
    <property type="match status" value="1"/>
</dbReference>
<dbReference type="NCBIfam" id="TIGR01850">
    <property type="entry name" value="argC"/>
    <property type="match status" value="1"/>
</dbReference>
<evidence type="ECO:0000256" key="8">
    <source>
        <dbReference type="PROSITE-ProRule" id="PRU10010"/>
    </source>
</evidence>
<organism evidence="10 11">
    <name type="scientific">Thermoactinomyces mirandus</name>
    <dbReference type="NCBI Taxonomy" id="2756294"/>
    <lineage>
        <taxon>Bacteria</taxon>
        <taxon>Bacillati</taxon>
        <taxon>Bacillota</taxon>
        <taxon>Bacilli</taxon>
        <taxon>Bacillales</taxon>
        <taxon>Thermoactinomycetaceae</taxon>
        <taxon>Thermoactinomyces</taxon>
    </lineage>
</organism>
<keyword evidence="3 7" id="KW-0028">Amino-acid biosynthesis</keyword>
<protein>
    <recommendedName>
        <fullName evidence="7">N-acetyl-gamma-glutamyl-phosphate reductase</fullName>
        <shortName evidence="7">AGPR</shortName>
        <ecNumber evidence="7">1.2.1.38</ecNumber>
    </recommendedName>
    <alternativeName>
        <fullName evidence="7">N-acetyl-glutamate semialdehyde dehydrogenase</fullName>
        <shortName evidence="7">NAGSA dehydrogenase</shortName>
    </alternativeName>
</protein>
<dbReference type="GO" id="GO:0070401">
    <property type="term" value="F:NADP+ binding"/>
    <property type="evidence" value="ECO:0007669"/>
    <property type="project" value="InterPro"/>
</dbReference>
<comment type="similarity">
    <text evidence="7">Belongs to the NAGSA dehydrogenase family. Type 1 subfamily.</text>
</comment>
<keyword evidence="2 7" id="KW-0055">Arginine biosynthesis</keyword>
<dbReference type="Gene3D" id="3.30.360.10">
    <property type="entry name" value="Dihydrodipicolinate Reductase, domain 2"/>
    <property type="match status" value="1"/>
</dbReference>
<dbReference type="GO" id="GO:0006526">
    <property type="term" value="P:L-arginine biosynthetic process"/>
    <property type="evidence" value="ECO:0007669"/>
    <property type="project" value="UniProtKB-UniRule"/>
</dbReference>
<dbReference type="GO" id="GO:0051287">
    <property type="term" value="F:NAD binding"/>
    <property type="evidence" value="ECO:0007669"/>
    <property type="project" value="InterPro"/>
</dbReference>
<dbReference type="HAMAP" id="MF_00150">
    <property type="entry name" value="ArgC_type1"/>
    <property type="match status" value="1"/>
</dbReference>
<dbReference type="PANTHER" id="PTHR32338:SF10">
    <property type="entry name" value="N-ACETYL-GAMMA-GLUTAMYL-PHOSPHATE REDUCTASE, CHLOROPLASTIC-RELATED"/>
    <property type="match status" value="1"/>
</dbReference>
<dbReference type="SUPFAM" id="SSF51735">
    <property type="entry name" value="NAD(P)-binding Rossmann-fold domains"/>
    <property type="match status" value="1"/>
</dbReference>
<dbReference type="CDD" id="cd23934">
    <property type="entry name" value="AGPR_1_C"/>
    <property type="match status" value="1"/>
</dbReference>
<feature type="domain" description="Semialdehyde dehydrogenase NAD-binding" evidence="9">
    <location>
        <begin position="2"/>
        <end position="140"/>
    </location>
</feature>
<feature type="active site" evidence="7 8">
    <location>
        <position position="148"/>
    </location>
</feature>
<evidence type="ECO:0000256" key="1">
    <source>
        <dbReference type="ARBA" id="ARBA00004862"/>
    </source>
</evidence>
<evidence type="ECO:0000256" key="3">
    <source>
        <dbReference type="ARBA" id="ARBA00022605"/>
    </source>
</evidence>
<dbReference type="InterPro" id="IPR000534">
    <property type="entry name" value="Semialdehyde_DH_NAD-bd"/>
</dbReference>
<dbReference type="PROSITE" id="PS01224">
    <property type="entry name" value="ARGC"/>
    <property type="match status" value="1"/>
</dbReference>
<name>A0A7W1XUW6_9BACL</name>
<proteinExistence type="inferred from homology"/>
<accession>A0A7W1XUW6</accession>
<evidence type="ECO:0000256" key="5">
    <source>
        <dbReference type="ARBA" id="ARBA00023002"/>
    </source>
</evidence>
<keyword evidence="11" id="KW-1185">Reference proteome</keyword>
<dbReference type="UniPathway" id="UPA00068">
    <property type="reaction ID" value="UER00108"/>
</dbReference>
<dbReference type="Pfam" id="PF01118">
    <property type="entry name" value="Semialdhyde_dh"/>
    <property type="match status" value="1"/>
</dbReference>
<evidence type="ECO:0000256" key="7">
    <source>
        <dbReference type="HAMAP-Rule" id="MF_00150"/>
    </source>
</evidence>
<dbReference type="FunFam" id="3.30.360.10:FF:000014">
    <property type="entry name" value="N-acetyl-gamma-glutamyl-phosphate reductase"/>
    <property type="match status" value="1"/>
</dbReference>
<sequence length="343" mass="37884">MKAAVIGSTGYGGIECLRILQGHPEFEEISLVSSSQAGRSLNSSFPHVSHLAKMYLPFDVEQISKQADLVFLATPPGFSSQYAPSFLEQGKIVIDLSGDFRLNDPDIYEQWYRKPAADPKYLNQAVYGLSEWFENEIKTAQLISNPGCYPTATLLALLPLLKEKWINPASVIVDAKSGVTGAGRKAQQSTLYSEINENLRPYKIEHHQHIPEIEQIAGKCSGTDVTIQFTPHLVPMNRGILVTIYAESLNKYTRKEALQLYHDTYDCHPFVRILDSRLPETKAVQGSNFCDIGINVDGRTGRFVILAAIDNLMKGAAGQAVQNVNIRMGCPVTTGLDIAPLYP</sequence>
<dbReference type="InterPro" id="IPR000706">
    <property type="entry name" value="AGPR_type-1"/>
</dbReference>
<keyword evidence="7" id="KW-0963">Cytoplasm</keyword>
<dbReference type="Proteomes" id="UP000538292">
    <property type="component" value="Unassembled WGS sequence"/>
</dbReference>
<keyword evidence="5 7" id="KW-0560">Oxidoreductase</keyword>
<dbReference type="InterPro" id="IPR058924">
    <property type="entry name" value="AGPR_dimerisation_dom"/>
</dbReference>
<dbReference type="GO" id="GO:0005737">
    <property type="term" value="C:cytoplasm"/>
    <property type="evidence" value="ECO:0007669"/>
    <property type="project" value="UniProtKB-SubCell"/>
</dbReference>